<evidence type="ECO:0000256" key="4">
    <source>
        <dbReference type="ARBA" id="ARBA00017858"/>
    </source>
</evidence>
<evidence type="ECO:0000256" key="7">
    <source>
        <dbReference type="ARBA" id="ARBA00022697"/>
    </source>
</evidence>
<keyword evidence="6 13" id="KW-0808">Transferase</keyword>
<evidence type="ECO:0000313" key="16">
    <source>
        <dbReference type="EMBL" id="MDM5451569.1"/>
    </source>
</evidence>
<dbReference type="Pfam" id="PF08544">
    <property type="entry name" value="GHMP_kinases_C"/>
    <property type="match status" value="1"/>
</dbReference>
<dbReference type="NCBIfam" id="TIGR00191">
    <property type="entry name" value="thrB"/>
    <property type="match status" value="1"/>
</dbReference>
<keyword evidence="10 13" id="KW-0067">ATP-binding</keyword>
<reference evidence="16" key="1">
    <citation type="submission" date="2023-06" db="EMBL/GenBank/DDBJ databases">
        <title>Comparative genomics of Bacillaceae isolates and their secondary metabolite potential.</title>
        <authorList>
            <person name="Song L."/>
            <person name="Nielsen L.J."/>
            <person name="Mohite O."/>
            <person name="Xu X."/>
            <person name="Weber T."/>
            <person name="Kovacs A.T."/>
        </authorList>
    </citation>
    <scope>NUCLEOTIDE SEQUENCE</scope>
    <source>
        <strain evidence="16">D8_B_37</strain>
    </source>
</reference>
<keyword evidence="9 13" id="KW-0418">Kinase</keyword>
<dbReference type="PIRSF" id="PIRSF000676">
    <property type="entry name" value="Homoser_kin"/>
    <property type="match status" value="1"/>
</dbReference>
<feature type="binding site" evidence="13">
    <location>
        <begin position="91"/>
        <end position="101"/>
    </location>
    <ligand>
        <name>ATP</name>
        <dbReference type="ChEBI" id="CHEBI:30616"/>
    </ligand>
</feature>
<comment type="pathway">
    <text evidence="1 13">Amino-acid biosynthesis; L-threonine biosynthesis; L-threonine from L-aspartate: step 4/5.</text>
</comment>
<evidence type="ECO:0000256" key="2">
    <source>
        <dbReference type="ARBA" id="ARBA00007370"/>
    </source>
</evidence>
<keyword evidence="5 13" id="KW-0028">Amino-acid biosynthesis</keyword>
<sequence>MSADSEMFLIRVPASTANLGPGFDSIGLALGLYLEIHGSTSDHWEVVPLSEEMSVFPRDDRNYIVQIAKKTAAFYGKELSPCRLFVSSEIPLARGLGSSASAIVAGIELANIVGELHLSDEEKNRHASLFEGHPDNAGASVYGGMVVGLHTEERTDVVSFPIEGVKVIAVIPNFELLTEDSREVLPNSLSYKEAINGSAAANVLLAGILSKDWKIVGKMMQSDRFHQPYRAQLVPHLALIEEVVHKEGGFGTALSGAGPTVLCLSSAEKCESVLTGLKEKFPEFLVKELEIDNDGSHTAILSEQEKRELKFLKS</sequence>
<evidence type="ECO:0000256" key="6">
    <source>
        <dbReference type="ARBA" id="ARBA00022679"/>
    </source>
</evidence>
<evidence type="ECO:0000256" key="3">
    <source>
        <dbReference type="ARBA" id="ARBA00012078"/>
    </source>
</evidence>
<evidence type="ECO:0000256" key="13">
    <source>
        <dbReference type="HAMAP-Rule" id="MF_00384"/>
    </source>
</evidence>
<dbReference type="EMBL" id="JAUCEY010000008">
    <property type="protein sequence ID" value="MDM5451569.1"/>
    <property type="molecule type" value="Genomic_DNA"/>
</dbReference>
<evidence type="ECO:0000259" key="15">
    <source>
        <dbReference type="Pfam" id="PF08544"/>
    </source>
</evidence>
<dbReference type="InterPro" id="IPR036554">
    <property type="entry name" value="GHMP_kinase_C_sf"/>
</dbReference>
<comment type="function">
    <text evidence="12 13">Catalyzes the ATP-dependent phosphorylation of L-homoserine to L-homoserine phosphate.</text>
</comment>
<dbReference type="GO" id="GO:0009088">
    <property type="term" value="P:threonine biosynthetic process"/>
    <property type="evidence" value="ECO:0007669"/>
    <property type="project" value="UniProtKB-UniRule"/>
</dbReference>
<dbReference type="InterPro" id="IPR000870">
    <property type="entry name" value="Homoserine_kinase"/>
</dbReference>
<dbReference type="SUPFAM" id="SSF55060">
    <property type="entry name" value="GHMP Kinase, C-terminal domain"/>
    <property type="match status" value="1"/>
</dbReference>
<dbReference type="Gene3D" id="3.30.230.10">
    <property type="match status" value="1"/>
</dbReference>
<dbReference type="GO" id="GO:0005524">
    <property type="term" value="F:ATP binding"/>
    <property type="evidence" value="ECO:0007669"/>
    <property type="project" value="UniProtKB-UniRule"/>
</dbReference>
<keyword evidence="8 13" id="KW-0547">Nucleotide-binding</keyword>
<dbReference type="InterPro" id="IPR013750">
    <property type="entry name" value="GHMP_kinase_C_dom"/>
</dbReference>
<dbReference type="InterPro" id="IPR014721">
    <property type="entry name" value="Ribsml_uS5_D2-typ_fold_subgr"/>
</dbReference>
<evidence type="ECO:0000256" key="5">
    <source>
        <dbReference type="ARBA" id="ARBA00022605"/>
    </source>
</evidence>
<dbReference type="Proteomes" id="UP001234602">
    <property type="component" value="Unassembled WGS sequence"/>
</dbReference>
<feature type="domain" description="GHMP kinase C-terminal" evidence="15">
    <location>
        <begin position="205"/>
        <end position="282"/>
    </location>
</feature>
<dbReference type="InterPro" id="IPR006204">
    <property type="entry name" value="GHMP_kinase_N_dom"/>
</dbReference>
<organism evidence="16 17">
    <name type="scientific">Peribacillus simplex</name>
    <dbReference type="NCBI Taxonomy" id="1478"/>
    <lineage>
        <taxon>Bacteria</taxon>
        <taxon>Bacillati</taxon>
        <taxon>Bacillota</taxon>
        <taxon>Bacilli</taxon>
        <taxon>Bacillales</taxon>
        <taxon>Bacillaceae</taxon>
        <taxon>Peribacillus</taxon>
    </lineage>
</organism>
<dbReference type="SUPFAM" id="SSF54211">
    <property type="entry name" value="Ribosomal protein S5 domain 2-like"/>
    <property type="match status" value="1"/>
</dbReference>
<protein>
    <recommendedName>
        <fullName evidence="4 13">Homoserine kinase</fullName>
        <shortName evidence="13">HK</shortName>
        <shortName evidence="13">HSK</shortName>
        <ecNumber evidence="3 13">2.7.1.39</ecNumber>
    </recommendedName>
</protein>
<comment type="caution">
    <text evidence="16">The sequence shown here is derived from an EMBL/GenBank/DDBJ whole genome shotgun (WGS) entry which is preliminary data.</text>
</comment>
<evidence type="ECO:0000256" key="9">
    <source>
        <dbReference type="ARBA" id="ARBA00022777"/>
    </source>
</evidence>
<comment type="catalytic activity">
    <reaction evidence="11 13">
        <text>L-homoserine + ATP = O-phospho-L-homoserine + ADP + H(+)</text>
        <dbReference type="Rhea" id="RHEA:13985"/>
        <dbReference type="ChEBI" id="CHEBI:15378"/>
        <dbReference type="ChEBI" id="CHEBI:30616"/>
        <dbReference type="ChEBI" id="CHEBI:57476"/>
        <dbReference type="ChEBI" id="CHEBI:57590"/>
        <dbReference type="ChEBI" id="CHEBI:456216"/>
        <dbReference type="EC" id="2.7.1.39"/>
    </reaction>
</comment>
<dbReference type="PANTHER" id="PTHR20861:SF1">
    <property type="entry name" value="HOMOSERINE KINASE"/>
    <property type="match status" value="1"/>
</dbReference>
<proteinExistence type="inferred from homology"/>
<dbReference type="EC" id="2.7.1.39" evidence="3 13"/>
<dbReference type="PRINTS" id="PR00958">
    <property type="entry name" value="HOMSERKINASE"/>
</dbReference>
<dbReference type="Pfam" id="PF00288">
    <property type="entry name" value="GHMP_kinases_N"/>
    <property type="match status" value="1"/>
</dbReference>
<dbReference type="GO" id="GO:0005737">
    <property type="term" value="C:cytoplasm"/>
    <property type="evidence" value="ECO:0007669"/>
    <property type="project" value="UniProtKB-SubCell"/>
</dbReference>
<keyword evidence="13" id="KW-0963">Cytoplasm</keyword>
<dbReference type="Gene3D" id="3.30.70.890">
    <property type="entry name" value="GHMP kinase, C-terminal domain"/>
    <property type="match status" value="1"/>
</dbReference>
<comment type="subcellular location">
    <subcellularLocation>
        <location evidence="13">Cytoplasm</location>
    </subcellularLocation>
</comment>
<name>A0AAW7IDE0_9BACI</name>
<evidence type="ECO:0000256" key="12">
    <source>
        <dbReference type="ARBA" id="ARBA00049954"/>
    </source>
</evidence>
<evidence type="ECO:0000313" key="17">
    <source>
        <dbReference type="Proteomes" id="UP001234602"/>
    </source>
</evidence>
<dbReference type="PROSITE" id="PS00627">
    <property type="entry name" value="GHMP_KINASES_ATP"/>
    <property type="match status" value="1"/>
</dbReference>
<feature type="domain" description="GHMP kinase N-terminal" evidence="14">
    <location>
        <begin position="62"/>
        <end position="144"/>
    </location>
</feature>
<keyword evidence="7 13" id="KW-0791">Threonine biosynthesis</keyword>
<dbReference type="PANTHER" id="PTHR20861">
    <property type="entry name" value="HOMOSERINE/4-DIPHOSPHOCYTIDYL-2-C-METHYL-D-ERYTHRITOL KINASE"/>
    <property type="match status" value="1"/>
</dbReference>
<evidence type="ECO:0000259" key="14">
    <source>
        <dbReference type="Pfam" id="PF00288"/>
    </source>
</evidence>
<dbReference type="GO" id="GO:0004413">
    <property type="term" value="F:homoserine kinase activity"/>
    <property type="evidence" value="ECO:0007669"/>
    <property type="project" value="UniProtKB-UniRule"/>
</dbReference>
<dbReference type="HAMAP" id="MF_00384">
    <property type="entry name" value="Homoser_kinase"/>
    <property type="match status" value="1"/>
</dbReference>
<dbReference type="AlphaFoldDB" id="A0AAW7IDE0"/>
<evidence type="ECO:0000256" key="8">
    <source>
        <dbReference type="ARBA" id="ARBA00022741"/>
    </source>
</evidence>
<comment type="similarity">
    <text evidence="2 13">Belongs to the GHMP kinase family. Homoserine kinase subfamily.</text>
</comment>
<evidence type="ECO:0000256" key="10">
    <source>
        <dbReference type="ARBA" id="ARBA00022840"/>
    </source>
</evidence>
<dbReference type="InterPro" id="IPR006203">
    <property type="entry name" value="GHMP_knse_ATP-bd_CS"/>
</dbReference>
<dbReference type="RefSeq" id="WP_289319419.1">
    <property type="nucleotide sequence ID" value="NZ_JAUCEY010000008.1"/>
</dbReference>
<gene>
    <name evidence="13 16" type="primary">thrB</name>
    <name evidence="16" type="ORF">QUF89_04915</name>
</gene>
<accession>A0AAW7IDE0</accession>
<evidence type="ECO:0000256" key="1">
    <source>
        <dbReference type="ARBA" id="ARBA00005015"/>
    </source>
</evidence>
<dbReference type="InterPro" id="IPR020568">
    <property type="entry name" value="Ribosomal_Su5_D2-typ_SF"/>
</dbReference>
<evidence type="ECO:0000256" key="11">
    <source>
        <dbReference type="ARBA" id="ARBA00049375"/>
    </source>
</evidence>